<gene>
    <name evidence="1" type="ORF">SAMN05443428_13911</name>
</gene>
<dbReference type="Proteomes" id="UP000190105">
    <property type="component" value="Unassembled WGS sequence"/>
</dbReference>
<dbReference type="STRING" id="1147123.SAMN05443428_13911"/>
<dbReference type="EMBL" id="FUYH01000039">
    <property type="protein sequence ID" value="SKA99924.1"/>
    <property type="molecule type" value="Genomic_DNA"/>
</dbReference>
<name>A0A1T4YDU1_9CLOT</name>
<proteinExistence type="predicted"/>
<dbReference type="RefSeq" id="WP_078697779.1">
    <property type="nucleotide sequence ID" value="NZ_FUYH01000039.1"/>
</dbReference>
<evidence type="ECO:0008006" key="3">
    <source>
        <dbReference type="Google" id="ProtNLM"/>
    </source>
</evidence>
<reference evidence="2" key="1">
    <citation type="submission" date="2017-02" db="EMBL/GenBank/DDBJ databases">
        <authorList>
            <person name="Varghese N."/>
            <person name="Submissions S."/>
        </authorList>
    </citation>
    <scope>NUCLEOTIDE SEQUENCE [LARGE SCALE GENOMIC DNA]</scope>
    <source>
        <strain evidence="2">USBA 833</strain>
    </source>
</reference>
<protein>
    <recommendedName>
        <fullName evidence="3">Helix-turn-helix</fullName>
    </recommendedName>
</protein>
<organism evidence="1 2">
    <name type="scientific">Caloramator quimbayensis</name>
    <dbReference type="NCBI Taxonomy" id="1147123"/>
    <lineage>
        <taxon>Bacteria</taxon>
        <taxon>Bacillati</taxon>
        <taxon>Bacillota</taxon>
        <taxon>Clostridia</taxon>
        <taxon>Eubacteriales</taxon>
        <taxon>Clostridiaceae</taxon>
        <taxon>Caloramator</taxon>
    </lineage>
</organism>
<accession>A0A1T4YDU1</accession>
<keyword evidence="2" id="KW-1185">Reference proteome</keyword>
<sequence>MENNDFYYTIWRKRRNVKLKEISQAIQISIPSLSRFERKKEINKDAYSYIKEKYDEFIKRYEMSEELCKKN</sequence>
<evidence type="ECO:0000313" key="2">
    <source>
        <dbReference type="Proteomes" id="UP000190105"/>
    </source>
</evidence>
<evidence type="ECO:0000313" key="1">
    <source>
        <dbReference type="EMBL" id="SKA99924.1"/>
    </source>
</evidence>
<dbReference type="AlphaFoldDB" id="A0A1T4YDU1"/>